<reference evidence="4" key="1">
    <citation type="submission" date="2023-01" db="EMBL/GenBank/DDBJ databases">
        <title>The growth and conidiation of Purpureocillium lavendulum are regulated by nitrogen source and histone H3K14 acetylation.</title>
        <authorList>
            <person name="Tang P."/>
            <person name="Han J."/>
            <person name="Zhang C."/>
            <person name="Tang P."/>
            <person name="Qi F."/>
            <person name="Zhang K."/>
            <person name="Liang L."/>
        </authorList>
    </citation>
    <scope>NUCLEOTIDE SEQUENCE</scope>
    <source>
        <strain evidence="4">YMF1.00683</strain>
    </source>
</reference>
<dbReference type="PANTHER" id="PTHR12276:SF45">
    <property type="entry name" value="CLATHRIN INTERACTOR 1"/>
    <property type="match status" value="1"/>
</dbReference>
<feature type="domain" description="ENTH" evidence="3">
    <location>
        <begin position="30"/>
        <end position="163"/>
    </location>
</feature>
<protein>
    <submittedName>
        <fullName evidence="4">Epsin-3</fullName>
    </submittedName>
</protein>
<feature type="transmembrane region" description="Helical" evidence="1">
    <location>
        <begin position="580"/>
        <end position="601"/>
    </location>
</feature>
<organism evidence="4 5">
    <name type="scientific">Purpureocillium lavendulum</name>
    <dbReference type="NCBI Taxonomy" id="1247861"/>
    <lineage>
        <taxon>Eukaryota</taxon>
        <taxon>Fungi</taxon>
        <taxon>Dikarya</taxon>
        <taxon>Ascomycota</taxon>
        <taxon>Pezizomycotina</taxon>
        <taxon>Sordariomycetes</taxon>
        <taxon>Hypocreomycetidae</taxon>
        <taxon>Hypocreales</taxon>
        <taxon>Ophiocordycipitaceae</taxon>
        <taxon>Purpureocillium</taxon>
    </lineage>
</organism>
<dbReference type="EMBL" id="JAQHRD010000003">
    <property type="protein sequence ID" value="KAJ6442810.1"/>
    <property type="molecule type" value="Genomic_DNA"/>
</dbReference>
<dbReference type="GO" id="GO:0005829">
    <property type="term" value="C:cytosol"/>
    <property type="evidence" value="ECO:0007669"/>
    <property type="project" value="GOC"/>
</dbReference>
<dbReference type="GO" id="GO:0005886">
    <property type="term" value="C:plasma membrane"/>
    <property type="evidence" value="ECO:0007669"/>
    <property type="project" value="TreeGrafter"/>
</dbReference>
<evidence type="ECO:0000256" key="2">
    <source>
        <dbReference type="SAM" id="MobiDB-lite"/>
    </source>
</evidence>
<dbReference type="AlphaFoldDB" id="A0AB34FU52"/>
<comment type="caution">
    <text evidence="4">The sequence shown here is derived from an EMBL/GenBank/DDBJ whole genome shotgun (WGS) entry which is preliminary data.</text>
</comment>
<keyword evidence="1" id="KW-1133">Transmembrane helix</keyword>
<dbReference type="Pfam" id="PF01417">
    <property type="entry name" value="ENTH"/>
    <property type="match status" value="1"/>
</dbReference>
<evidence type="ECO:0000313" key="4">
    <source>
        <dbReference type="EMBL" id="KAJ6442810.1"/>
    </source>
</evidence>
<dbReference type="InterPro" id="IPR013809">
    <property type="entry name" value="ENTH"/>
</dbReference>
<feature type="compositionally biased region" description="Low complexity" evidence="2">
    <location>
        <begin position="356"/>
        <end position="369"/>
    </location>
</feature>
<keyword evidence="1" id="KW-0472">Membrane</keyword>
<dbReference type="PROSITE" id="PS50942">
    <property type="entry name" value="ENTH"/>
    <property type="match status" value="1"/>
</dbReference>
<dbReference type="InterPro" id="IPR008942">
    <property type="entry name" value="ENTH_VHS"/>
</dbReference>
<feature type="compositionally biased region" description="Low complexity" evidence="2">
    <location>
        <begin position="440"/>
        <end position="455"/>
    </location>
</feature>
<feature type="transmembrane region" description="Helical" evidence="1">
    <location>
        <begin position="608"/>
        <end position="630"/>
    </location>
</feature>
<feature type="compositionally biased region" description="Basic and acidic residues" evidence="2">
    <location>
        <begin position="263"/>
        <end position="284"/>
    </location>
</feature>
<dbReference type="GO" id="GO:0030125">
    <property type="term" value="C:clathrin vesicle coat"/>
    <property type="evidence" value="ECO:0007669"/>
    <property type="project" value="TreeGrafter"/>
</dbReference>
<comment type="caution">
    <text evidence="1">Lacks conserved residue(s) required for the propagation of feature annotation.</text>
</comment>
<dbReference type="GO" id="GO:0030276">
    <property type="term" value="F:clathrin binding"/>
    <property type="evidence" value="ECO:0007669"/>
    <property type="project" value="TreeGrafter"/>
</dbReference>
<feature type="compositionally biased region" description="Acidic residues" evidence="2">
    <location>
        <begin position="325"/>
        <end position="334"/>
    </location>
</feature>
<dbReference type="GO" id="GO:0005543">
    <property type="term" value="F:phospholipid binding"/>
    <property type="evidence" value="ECO:0007669"/>
    <property type="project" value="TreeGrafter"/>
</dbReference>
<dbReference type="SMART" id="SM00273">
    <property type="entry name" value="ENTH"/>
    <property type="match status" value="1"/>
</dbReference>
<dbReference type="FunFam" id="1.25.40.90:FF:000006">
    <property type="entry name" value="Clathrin interactor 1"/>
    <property type="match status" value="1"/>
</dbReference>
<feature type="region of interest" description="Disordered" evidence="2">
    <location>
        <begin position="226"/>
        <end position="391"/>
    </location>
</feature>
<evidence type="ECO:0000313" key="5">
    <source>
        <dbReference type="Proteomes" id="UP001163105"/>
    </source>
</evidence>
<feature type="transmembrane region" description="Helical" evidence="1">
    <location>
        <begin position="636"/>
        <end position="657"/>
    </location>
</feature>
<sequence>MDLNDLKNTVSNLTLYDLKAGFRKAQNAVMNYTEMESKACPVREATNNEPWGASSTLMQEIANGTFNYQTLNEIMPMIYRRFTEKSAEEWRQIYKALQLLEFLIKHGSERVIDDARGHITLLKMLRQFHFIDQNGKDQGINVRNRAKELADLLGDVDRIRSERKKARATKNKYTGVEGGMSFGGGFSGGSSSGRFGGFGNESAGYGGGSTNYGGYSGGVYGDGGGFGGQASDFQDTSGRSDRFEEYDEFDEAERPAASARPKRTTERAGVKKTTGETPKKKEPEVDLFSFDEPSQSSSAAAPTPSNGSGLADLAGPAGGAAAAANDDDEFDDFQEATPAGQPAAPPSGFAQPLSPPLTSTATSSTQFAAPQPLSAPQKADLSQMVSTSSISPAPSAGVNYSAFASPPAAQAQAPKASGFQSAGPNYFGTVQAQTQPTSQAGAGMSGMSSMAASSGPTTMANMKPITSPAAQPAAGGGDAFGALWGKASGGTKKTDTPTGGASMGQLAKEKSSAGIWGAPASQAAAGRPAPGGGSASDDLLGSPSAILPFHAKHLPLRTARCSSRPRLSLITPRTITTCTAAAAAANMGAPPALGALGLTFTAMRGMQAIALITIIGLTSNFISEMVAASYEAPSALVGTLVVSCLAAVYTVITYILYWDSMLPLLISTGADGLCLVAVIVVACVVGKPVSYLSCPALPDNGNTANFIHSLFLNLARKDVFEWVDPDKASCFEIKAVWGLSICLCILYFVSAVTSACLWKRIKGGAARPPPKDFE</sequence>
<keyword evidence="1" id="KW-0812">Transmembrane</keyword>
<evidence type="ECO:0000259" key="3">
    <source>
        <dbReference type="PROSITE" id="PS50942"/>
    </source>
</evidence>
<name>A0AB34FU52_9HYPO</name>
<feature type="compositionally biased region" description="Low complexity" evidence="2">
    <location>
        <begin position="480"/>
        <end position="500"/>
    </location>
</feature>
<dbReference type="GO" id="GO:0006895">
    <property type="term" value="P:Golgi to endosome transport"/>
    <property type="evidence" value="ECO:0007669"/>
    <property type="project" value="TreeGrafter"/>
</dbReference>
<gene>
    <name evidence="4" type="primary">EPN</name>
    <name evidence="4" type="ORF">O9K51_03985</name>
</gene>
<keyword evidence="5" id="KW-1185">Reference proteome</keyword>
<evidence type="ECO:0000256" key="1">
    <source>
        <dbReference type="PROSITE-ProRule" id="PRU00243"/>
    </source>
</evidence>
<dbReference type="GO" id="GO:0006897">
    <property type="term" value="P:endocytosis"/>
    <property type="evidence" value="ECO:0007669"/>
    <property type="project" value="TreeGrafter"/>
</dbReference>
<dbReference type="GO" id="GO:0005768">
    <property type="term" value="C:endosome"/>
    <property type="evidence" value="ECO:0007669"/>
    <property type="project" value="TreeGrafter"/>
</dbReference>
<feature type="compositionally biased region" description="Low complexity" evidence="2">
    <location>
        <begin position="293"/>
        <end position="324"/>
    </location>
</feature>
<accession>A0AB34FU52</accession>
<dbReference type="SUPFAM" id="SSF48464">
    <property type="entry name" value="ENTH/VHS domain"/>
    <property type="match status" value="1"/>
</dbReference>
<proteinExistence type="predicted"/>
<feature type="region of interest" description="Disordered" evidence="2">
    <location>
        <begin position="437"/>
        <end position="513"/>
    </location>
</feature>
<feature type="transmembrane region" description="Helical" evidence="1">
    <location>
        <begin position="735"/>
        <end position="758"/>
    </location>
</feature>
<dbReference type="PANTHER" id="PTHR12276">
    <property type="entry name" value="EPSIN/ENT-RELATED"/>
    <property type="match status" value="1"/>
</dbReference>
<feature type="transmembrane region" description="Helical" evidence="1">
    <location>
        <begin position="664"/>
        <end position="689"/>
    </location>
</feature>
<dbReference type="Proteomes" id="UP001163105">
    <property type="component" value="Unassembled WGS sequence"/>
</dbReference>
<dbReference type="CDD" id="cd16992">
    <property type="entry name" value="ENTH_Ent3"/>
    <property type="match status" value="1"/>
</dbReference>
<dbReference type="Gene3D" id="1.25.40.90">
    <property type="match status" value="1"/>
</dbReference>